<gene>
    <name evidence="1" type="ORF">HYPSUDRAFT_163863</name>
</gene>
<name>A0A0D2P2E3_HYPSF</name>
<reference evidence="2" key="1">
    <citation type="submission" date="2014-04" db="EMBL/GenBank/DDBJ databases">
        <title>Evolutionary Origins and Diversification of the Mycorrhizal Mutualists.</title>
        <authorList>
            <consortium name="DOE Joint Genome Institute"/>
            <consortium name="Mycorrhizal Genomics Consortium"/>
            <person name="Kohler A."/>
            <person name="Kuo A."/>
            <person name="Nagy L.G."/>
            <person name="Floudas D."/>
            <person name="Copeland A."/>
            <person name="Barry K.W."/>
            <person name="Cichocki N."/>
            <person name="Veneault-Fourrey C."/>
            <person name="LaButti K."/>
            <person name="Lindquist E.A."/>
            <person name="Lipzen A."/>
            <person name="Lundell T."/>
            <person name="Morin E."/>
            <person name="Murat C."/>
            <person name="Riley R."/>
            <person name="Ohm R."/>
            <person name="Sun H."/>
            <person name="Tunlid A."/>
            <person name="Henrissat B."/>
            <person name="Grigoriev I.V."/>
            <person name="Hibbett D.S."/>
            <person name="Martin F."/>
        </authorList>
    </citation>
    <scope>NUCLEOTIDE SEQUENCE [LARGE SCALE GENOMIC DNA]</scope>
    <source>
        <strain evidence="2">FD-334 SS-4</strain>
    </source>
</reference>
<dbReference type="Proteomes" id="UP000054270">
    <property type="component" value="Unassembled WGS sequence"/>
</dbReference>
<dbReference type="EMBL" id="KN817546">
    <property type="protein sequence ID" value="KJA22901.1"/>
    <property type="molecule type" value="Genomic_DNA"/>
</dbReference>
<keyword evidence="2" id="KW-1185">Reference proteome</keyword>
<proteinExistence type="predicted"/>
<sequence length="83" mass="9474">MCRDEVFGDWYRPCGHFVKSYYSGNRIDCRSQYCAASSAHIHKAANCGCTKNLTDERRIQSMFHQLCGGCKGEYVVNVRRGDD</sequence>
<dbReference type="OMA" id="IQEPCDA"/>
<protein>
    <submittedName>
        <fullName evidence="1">Uncharacterized protein</fullName>
    </submittedName>
</protein>
<accession>A0A0D2P2E3</accession>
<dbReference type="OrthoDB" id="3197992at2759"/>
<evidence type="ECO:0000313" key="2">
    <source>
        <dbReference type="Proteomes" id="UP000054270"/>
    </source>
</evidence>
<organism evidence="1 2">
    <name type="scientific">Hypholoma sublateritium (strain FD-334 SS-4)</name>
    <dbReference type="NCBI Taxonomy" id="945553"/>
    <lineage>
        <taxon>Eukaryota</taxon>
        <taxon>Fungi</taxon>
        <taxon>Dikarya</taxon>
        <taxon>Basidiomycota</taxon>
        <taxon>Agaricomycotina</taxon>
        <taxon>Agaricomycetes</taxon>
        <taxon>Agaricomycetidae</taxon>
        <taxon>Agaricales</taxon>
        <taxon>Agaricineae</taxon>
        <taxon>Strophariaceae</taxon>
        <taxon>Hypholoma</taxon>
    </lineage>
</organism>
<dbReference type="AlphaFoldDB" id="A0A0D2P2E3"/>
<evidence type="ECO:0000313" key="1">
    <source>
        <dbReference type="EMBL" id="KJA22901.1"/>
    </source>
</evidence>